<dbReference type="EMBL" id="CP015085">
    <property type="protein sequence ID" value="ANK06347.1"/>
    <property type="molecule type" value="Genomic_DNA"/>
</dbReference>
<dbReference type="PATRIC" id="fig|941280.3.peg.5042"/>
<reference evidence="1 2" key="1">
    <citation type="submission" date="2016-03" db="EMBL/GenBank/DDBJ databases">
        <title>Genome Sequence and Comparative Pathogenic Determinants of Uropathogenic Escherichia coli O25b:H4, a Clinical Isolate from Saudi Arabia.</title>
        <authorList>
            <person name="Alyamani E.A.J."/>
            <person name="Khiyami M.A."/>
            <person name="Booq R.Y."/>
            <person name="Bahwerth F.S."/>
            <person name="Vaisvil B."/>
            <person name="Schmitt D.P."/>
            <person name="Kapatral V."/>
        </authorList>
    </citation>
    <scope>NUCLEOTIDE SEQUENCE [LARGE SCALE GENOMIC DNA]</scope>
    <source>
        <strain evidence="1 2">O25b:H4</strain>
    </source>
</reference>
<evidence type="ECO:0000313" key="2">
    <source>
        <dbReference type="Proteomes" id="UP000183316"/>
    </source>
</evidence>
<evidence type="ECO:0000313" key="1">
    <source>
        <dbReference type="EMBL" id="ANK06347.1"/>
    </source>
</evidence>
<dbReference type="AlphaFoldDB" id="A0A192CKV1"/>
<gene>
    <name evidence="1" type="ORF">WLH_05086</name>
</gene>
<proteinExistence type="predicted"/>
<dbReference type="RefSeq" id="WP_233941141.1">
    <property type="nucleotide sequence ID" value="NZ_SEVH01000007.1"/>
</dbReference>
<sequence>MQNTSKEINGGCLMVINYKQLREKREQVKESFRRNEDLTPLVRLAQGIVDAYEISLELPSQTWTDSDGNRQHYVSCGLEAAEGFRRMPLSQIPAATPKARGSNDERKLTFSIETVVDDTPGEVAFVHTPVSIAMYNDEIQVRVNNNIVPLKEGNSPYTTVCEAIQYYVLSEIDNLKPDGTQKMVQLW</sequence>
<accession>A0A192CKV1</accession>
<dbReference type="Proteomes" id="UP000183316">
    <property type="component" value="Chromosome"/>
</dbReference>
<organism evidence="1 2">
    <name type="scientific">Escherichia coli O25b:H4</name>
    <dbReference type="NCBI Taxonomy" id="941280"/>
    <lineage>
        <taxon>Bacteria</taxon>
        <taxon>Pseudomonadati</taxon>
        <taxon>Pseudomonadota</taxon>
        <taxon>Gammaproteobacteria</taxon>
        <taxon>Enterobacterales</taxon>
        <taxon>Enterobacteriaceae</taxon>
        <taxon>Escherichia</taxon>
    </lineage>
</organism>
<name>A0A192CKV1_ECO25</name>
<protein>
    <submittedName>
        <fullName evidence="1">Uncharacterized protein</fullName>
    </submittedName>
</protein>